<dbReference type="Proteomes" id="UP000268162">
    <property type="component" value="Unassembled WGS sequence"/>
</dbReference>
<accession>A0A4P9ZM48</accession>
<evidence type="ECO:0000313" key="2">
    <source>
        <dbReference type="EMBL" id="RKP33591.1"/>
    </source>
</evidence>
<dbReference type="EMBL" id="ML003719">
    <property type="protein sequence ID" value="RKP33591.1"/>
    <property type="molecule type" value="Genomic_DNA"/>
</dbReference>
<keyword evidence="1" id="KW-0732">Signal</keyword>
<keyword evidence="3" id="KW-1185">Reference proteome</keyword>
<feature type="chain" id="PRO_5020390620" evidence="1">
    <location>
        <begin position="19"/>
        <end position="244"/>
    </location>
</feature>
<evidence type="ECO:0000313" key="3">
    <source>
        <dbReference type="Proteomes" id="UP000268162"/>
    </source>
</evidence>
<protein>
    <submittedName>
        <fullName evidence="2">Uncharacterized protein</fullName>
    </submittedName>
</protein>
<dbReference type="AlphaFoldDB" id="A0A4P9ZM48"/>
<proteinExistence type="predicted"/>
<gene>
    <name evidence="2" type="ORF">BJ085DRAFT_27946</name>
</gene>
<reference evidence="3" key="1">
    <citation type="journal article" date="2018" name="Nat. Microbiol.">
        <title>Leveraging single-cell genomics to expand the fungal tree of life.</title>
        <authorList>
            <person name="Ahrendt S.R."/>
            <person name="Quandt C.A."/>
            <person name="Ciobanu D."/>
            <person name="Clum A."/>
            <person name="Salamov A."/>
            <person name="Andreopoulos B."/>
            <person name="Cheng J.F."/>
            <person name="Woyke T."/>
            <person name="Pelin A."/>
            <person name="Henrissat B."/>
            <person name="Reynolds N.K."/>
            <person name="Benny G.L."/>
            <person name="Smith M.E."/>
            <person name="James T.Y."/>
            <person name="Grigoriev I.V."/>
        </authorList>
    </citation>
    <scope>NUCLEOTIDE SEQUENCE [LARGE SCALE GENOMIC DNA]</scope>
    <source>
        <strain evidence="3">RSA 468</strain>
    </source>
</reference>
<name>A0A4P9ZM48_9FUNG</name>
<organism evidence="2 3">
    <name type="scientific">Dimargaris cristalligena</name>
    <dbReference type="NCBI Taxonomy" id="215637"/>
    <lineage>
        <taxon>Eukaryota</taxon>
        <taxon>Fungi</taxon>
        <taxon>Fungi incertae sedis</taxon>
        <taxon>Zoopagomycota</taxon>
        <taxon>Kickxellomycotina</taxon>
        <taxon>Dimargaritomycetes</taxon>
        <taxon>Dimargaritales</taxon>
        <taxon>Dimargaritaceae</taxon>
        <taxon>Dimargaris</taxon>
    </lineage>
</organism>
<feature type="signal peptide" evidence="1">
    <location>
        <begin position="1"/>
        <end position="18"/>
    </location>
</feature>
<evidence type="ECO:0000256" key="1">
    <source>
        <dbReference type="SAM" id="SignalP"/>
    </source>
</evidence>
<sequence>MKLFTVTLLAFAVASTLAGSLPIVRNTDSFQCSPLATRGLQSAVSEINGILGQFDQTQIQDILEKFVQEMGYTDQACTDETECARRRVELANYVARNPLASSMMTVGASAVAANQDTSVLPKLHRRSDGGCPLPCLDVEEWARGEDGDNGECTHCCLCISCIIPFSFYNIFLAAPTQMLACIFTCGGSCPGSGAVLGICETTSASSSCCFNAEMEGPNMISLRILEGADWVVSDGTGTVDRRWG</sequence>